<dbReference type="EMBL" id="OZ037951">
    <property type="protein sequence ID" value="CAL1715352.1"/>
    <property type="molecule type" value="Genomic_DNA"/>
</dbReference>
<comment type="similarity">
    <text evidence="1">Belongs to the peptidase M20A family.</text>
</comment>
<dbReference type="Pfam" id="PF07687">
    <property type="entry name" value="M20_dimer"/>
    <property type="match status" value="1"/>
</dbReference>
<sequence length="634" mass="69538">MTSKVGYNIDLEKRLQGSVPKKGHTQAHPTLLSSTSSSDDPRDVLQGEDRAWFSHWKPFLAGLLLSLVVVQQFPRSEQPVICSPNASSVCPAASPIAPSVHADLLKQLEISYATEGFKINSFALLGGAVKIPTEMFDDMKVPGQDPRWDVFNQLHGYIDSHFIQVYRELRKTTINTYGLVYHWQGSNPDLKPLLLTAHQGQSFPSLLQTSLEELKVLHVIYVDVVPVEPLTVDTWLYPPFSGTWDGKWIWGRGSCDDKPGLIGSLTAIEKLLEKGFKPQRTIVLAFGIDEERGGIVGGTGIRDYLLSAYGPNAFALLIDEGGTLEAHSDGVIATPAVAEKGHFDLRMSISTPGGHSSVPPEHTSIGILAALIAELEANPFTPHLYRNEPYFTALQCQALVDPEMDDELRDLIGKARYSDKALADLEERLFRNPLSRALAGTTQATDIVHGGVKTNALPENAFAIVNHRIAGHSSVSTVKTHIAAVLLPIVKKFNLSLDAFGESLNGELSQKTSGHLKLSDAWGTALEPAPVTPWLKNPAYDLLAGTILNVVKTSARWNNPDIPVIVAPGTMTGNTDTRYYWNLTQNIFRYGHVSRFDKYNGAHTVNEAILADAFIDLIRFFTIVILNADESKIL</sequence>
<dbReference type="Gene3D" id="3.30.70.360">
    <property type="match status" value="1"/>
</dbReference>
<evidence type="ECO:0000256" key="6">
    <source>
        <dbReference type="SAM" id="MobiDB-lite"/>
    </source>
</evidence>
<name>A0ABP1E5X1_9APHY</name>
<dbReference type="CDD" id="cd05674">
    <property type="entry name" value="M20_yscS"/>
    <property type="match status" value="1"/>
</dbReference>
<dbReference type="InterPro" id="IPR017141">
    <property type="entry name" value="Pept_M20_carboxypep"/>
</dbReference>
<dbReference type="InterPro" id="IPR047177">
    <property type="entry name" value="Pept_M20A"/>
</dbReference>
<feature type="region of interest" description="Disordered" evidence="6">
    <location>
        <begin position="18"/>
        <end position="43"/>
    </location>
</feature>
<keyword evidence="9" id="KW-1185">Reference proteome</keyword>
<dbReference type="InterPro" id="IPR011650">
    <property type="entry name" value="Peptidase_M20_dimer"/>
</dbReference>
<reference evidence="9" key="1">
    <citation type="submission" date="2024-04" db="EMBL/GenBank/DDBJ databases">
        <authorList>
            <person name="Shaw F."/>
            <person name="Minotto A."/>
        </authorList>
    </citation>
    <scope>NUCLEOTIDE SEQUENCE [LARGE SCALE GENOMIC DNA]</scope>
</reference>
<protein>
    <recommendedName>
        <fullName evidence="7">Peptidase M20 dimerisation domain-containing protein</fullName>
    </recommendedName>
</protein>
<evidence type="ECO:0000256" key="3">
    <source>
        <dbReference type="ARBA" id="ARBA00022723"/>
    </source>
</evidence>
<keyword evidence="4" id="KW-0378">Hydrolase</keyword>
<dbReference type="InterPro" id="IPR002933">
    <property type="entry name" value="Peptidase_M20"/>
</dbReference>
<evidence type="ECO:0000256" key="5">
    <source>
        <dbReference type="ARBA" id="ARBA00022833"/>
    </source>
</evidence>
<evidence type="ECO:0000256" key="2">
    <source>
        <dbReference type="ARBA" id="ARBA00022670"/>
    </source>
</evidence>
<dbReference type="Proteomes" id="UP001497453">
    <property type="component" value="Chromosome 8"/>
</dbReference>
<dbReference type="PANTHER" id="PTHR45962">
    <property type="entry name" value="N-FATTY-ACYL-AMINO ACID SYNTHASE/HYDROLASE PM20D1"/>
    <property type="match status" value="1"/>
</dbReference>
<proteinExistence type="inferred from homology"/>
<dbReference type="InterPro" id="IPR036264">
    <property type="entry name" value="Bact_exopeptidase_dim_dom"/>
</dbReference>
<dbReference type="Pfam" id="PF01546">
    <property type="entry name" value="Peptidase_M20"/>
    <property type="match status" value="1"/>
</dbReference>
<evidence type="ECO:0000313" key="8">
    <source>
        <dbReference type="EMBL" id="CAL1715352.1"/>
    </source>
</evidence>
<dbReference type="PIRSF" id="PIRSF037217">
    <property type="entry name" value="Carboxypeptidase_S"/>
    <property type="match status" value="1"/>
</dbReference>
<dbReference type="Gene3D" id="3.40.630.10">
    <property type="entry name" value="Zn peptidases"/>
    <property type="match status" value="1"/>
</dbReference>
<evidence type="ECO:0000256" key="4">
    <source>
        <dbReference type="ARBA" id="ARBA00022801"/>
    </source>
</evidence>
<feature type="domain" description="Peptidase M20 dimerisation" evidence="7">
    <location>
        <begin position="338"/>
        <end position="486"/>
    </location>
</feature>
<feature type="compositionally biased region" description="Low complexity" evidence="6">
    <location>
        <begin position="29"/>
        <end position="38"/>
    </location>
</feature>
<accession>A0ABP1E5X1</accession>
<dbReference type="SUPFAM" id="SSF53187">
    <property type="entry name" value="Zn-dependent exopeptidases"/>
    <property type="match status" value="1"/>
</dbReference>
<keyword evidence="2" id="KW-0645">Protease</keyword>
<gene>
    <name evidence="8" type="ORF">GFSPODELE1_LOCUS10183</name>
</gene>
<keyword evidence="5" id="KW-0862">Zinc</keyword>
<organism evidence="8 9">
    <name type="scientific">Somion occarium</name>
    <dbReference type="NCBI Taxonomy" id="3059160"/>
    <lineage>
        <taxon>Eukaryota</taxon>
        <taxon>Fungi</taxon>
        <taxon>Dikarya</taxon>
        <taxon>Basidiomycota</taxon>
        <taxon>Agaricomycotina</taxon>
        <taxon>Agaricomycetes</taxon>
        <taxon>Polyporales</taxon>
        <taxon>Cerrenaceae</taxon>
        <taxon>Somion</taxon>
    </lineage>
</organism>
<keyword evidence="3" id="KW-0479">Metal-binding</keyword>
<evidence type="ECO:0000259" key="7">
    <source>
        <dbReference type="Pfam" id="PF07687"/>
    </source>
</evidence>
<evidence type="ECO:0000256" key="1">
    <source>
        <dbReference type="ARBA" id="ARBA00006247"/>
    </source>
</evidence>
<dbReference type="PANTHER" id="PTHR45962:SF1">
    <property type="entry name" value="N-FATTY-ACYL-AMINO ACID SYNTHASE_HYDROLASE PM20D1"/>
    <property type="match status" value="1"/>
</dbReference>
<evidence type="ECO:0000313" key="9">
    <source>
        <dbReference type="Proteomes" id="UP001497453"/>
    </source>
</evidence>
<dbReference type="SUPFAM" id="SSF55031">
    <property type="entry name" value="Bacterial exopeptidase dimerisation domain"/>
    <property type="match status" value="1"/>
</dbReference>